<name>A0A8K0GGL6_IGNLU</name>
<dbReference type="AlphaFoldDB" id="A0A8K0GGL6"/>
<comment type="caution">
    <text evidence="1">The sequence shown here is derived from an EMBL/GenBank/DDBJ whole genome shotgun (WGS) entry which is preliminary data.</text>
</comment>
<reference evidence="1" key="1">
    <citation type="submission" date="2019-08" db="EMBL/GenBank/DDBJ databases">
        <title>The genome of the North American firefly Photinus pyralis.</title>
        <authorList>
            <consortium name="Photinus pyralis genome working group"/>
            <person name="Fallon T.R."/>
            <person name="Sander Lower S.E."/>
            <person name="Weng J.-K."/>
        </authorList>
    </citation>
    <scope>NUCLEOTIDE SEQUENCE</scope>
    <source>
        <strain evidence="1">TRF0915ILg1</strain>
        <tissue evidence="1">Whole body</tissue>
    </source>
</reference>
<dbReference type="EMBL" id="VTPC01000909">
    <property type="protein sequence ID" value="KAF2903900.1"/>
    <property type="molecule type" value="Genomic_DNA"/>
</dbReference>
<evidence type="ECO:0000313" key="2">
    <source>
        <dbReference type="Proteomes" id="UP000801492"/>
    </source>
</evidence>
<gene>
    <name evidence="1" type="ORF">ILUMI_02280</name>
</gene>
<accession>A0A8K0GGL6</accession>
<sequence length="317" mass="35682">MKMQLRSERKHEAAKLLDEALNTSPPRGGRIRKAWSEKQPICYTPEEALLPMHHGRLTTLIPEIEDELVQHTYIAVRGETVRNYHNRQKLVDEHDVTALTVCNVDESGFSMVQKRNQKIIARRGKHQVGGLSSDERGVNATIVCCANAAGQCKRMTNELKIGAPPGAIVTNSDSGYINSERSLKSRHMVFSENDFIATDVSLEGNEDKPTLPEAPEPINHDHAPEEVIENQSNVSVEKILPLPEHSASRKRRKLFQPLVILNERIRKAQSEESLLEAFLNEAEQGYLKFTEHNCLEALISVVARDIEIGVLNPSDWY</sequence>
<keyword evidence="2" id="KW-1185">Reference proteome</keyword>
<dbReference type="Proteomes" id="UP000801492">
    <property type="component" value="Unassembled WGS sequence"/>
</dbReference>
<protein>
    <submittedName>
        <fullName evidence="1">Uncharacterized protein</fullName>
    </submittedName>
</protein>
<proteinExistence type="predicted"/>
<evidence type="ECO:0000313" key="1">
    <source>
        <dbReference type="EMBL" id="KAF2903900.1"/>
    </source>
</evidence>
<dbReference type="OrthoDB" id="6754640at2759"/>
<organism evidence="1 2">
    <name type="scientific">Ignelater luminosus</name>
    <name type="common">Cucubano</name>
    <name type="synonym">Pyrophorus luminosus</name>
    <dbReference type="NCBI Taxonomy" id="2038154"/>
    <lineage>
        <taxon>Eukaryota</taxon>
        <taxon>Metazoa</taxon>
        <taxon>Ecdysozoa</taxon>
        <taxon>Arthropoda</taxon>
        <taxon>Hexapoda</taxon>
        <taxon>Insecta</taxon>
        <taxon>Pterygota</taxon>
        <taxon>Neoptera</taxon>
        <taxon>Endopterygota</taxon>
        <taxon>Coleoptera</taxon>
        <taxon>Polyphaga</taxon>
        <taxon>Elateriformia</taxon>
        <taxon>Elateroidea</taxon>
        <taxon>Elateridae</taxon>
        <taxon>Agrypninae</taxon>
        <taxon>Pyrophorini</taxon>
        <taxon>Ignelater</taxon>
    </lineage>
</organism>